<keyword evidence="2" id="KW-0808">Transferase</keyword>
<dbReference type="InterPro" id="IPR011009">
    <property type="entry name" value="Kinase-like_dom_sf"/>
</dbReference>
<feature type="region of interest" description="Disordered" evidence="7">
    <location>
        <begin position="263"/>
        <end position="356"/>
    </location>
</feature>
<evidence type="ECO:0000256" key="1">
    <source>
        <dbReference type="ARBA" id="ARBA00022527"/>
    </source>
</evidence>
<dbReference type="Proteomes" id="UP001516023">
    <property type="component" value="Unassembled WGS sequence"/>
</dbReference>
<feature type="domain" description="Protein kinase" evidence="8">
    <location>
        <begin position="1109"/>
        <end position="1259"/>
    </location>
</feature>
<name>A0ABD3PLX6_9STRA</name>
<keyword evidence="1" id="KW-0723">Serine/threonine-protein kinase</keyword>
<feature type="non-terminal residue" evidence="9">
    <location>
        <position position="1"/>
    </location>
</feature>
<evidence type="ECO:0000256" key="2">
    <source>
        <dbReference type="ARBA" id="ARBA00022679"/>
    </source>
</evidence>
<dbReference type="Gene3D" id="1.10.510.10">
    <property type="entry name" value="Transferase(Phosphotransferase) domain 1"/>
    <property type="match status" value="1"/>
</dbReference>
<evidence type="ECO:0000313" key="10">
    <source>
        <dbReference type="Proteomes" id="UP001516023"/>
    </source>
</evidence>
<feature type="compositionally biased region" description="Basic residues" evidence="7">
    <location>
        <begin position="61"/>
        <end position="71"/>
    </location>
</feature>
<evidence type="ECO:0000256" key="3">
    <source>
        <dbReference type="ARBA" id="ARBA00022741"/>
    </source>
</evidence>
<dbReference type="AlphaFoldDB" id="A0ABD3PLX6"/>
<feature type="compositionally biased region" description="Acidic residues" evidence="7">
    <location>
        <begin position="216"/>
        <end position="229"/>
    </location>
</feature>
<dbReference type="PROSITE" id="PS00107">
    <property type="entry name" value="PROTEIN_KINASE_ATP"/>
    <property type="match status" value="1"/>
</dbReference>
<feature type="compositionally biased region" description="Low complexity" evidence="7">
    <location>
        <begin position="76"/>
        <end position="106"/>
    </location>
</feature>
<dbReference type="GO" id="GO:0005524">
    <property type="term" value="F:ATP binding"/>
    <property type="evidence" value="ECO:0007669"/>
    <property type="project" value="UniProtKB-UniRule"/>
</dbReference>
<evidence type="ECO:0000256" key="4">
    <source>
        <dbReference type="ARBA" id="ARBA00022777"/>
    </source>
</evidence>
<feature type="compositionally biased region" description="Low complexity" evidence="7">
    <location>
        <begin position="167"/>
        <end position="209"/>
    </location>
</feature>
<dbReference type="SMART" id="SM00220">
    <property type="entry name" value="S_TKc"/>
    <property type="match status" value="1"/>
</dbReference>
<feature type="region of interest" description="Disordered" evidence="7">
    <location>
        <begin position="147"/>
        <end position="234"/>
    </location>
</feature>
<evidence type="ECO:0000256" key="5">
    <source>
        <dbReference type="ARBA" id="ARBA00022840"/>
    </source>
</evidence>
<feature type="region of interest" description="Disordered" evidence="7">
    <location>
        <begin position="1037"/>
        <end position="1077"/>
    </location>
</feature>
<dbReference type="EMBL" id="JABMIG020000145">
    <property type="protein sequence ID" value="KAL3789143.1"/>
    <property type="molecule type" value="Genomic_DNA"/>
</dbReference>
<keyword evidence="4" id="KW-0418">Kinase</keyword>
<evidence type="ECO:0000313" key="9">
    <source>
        <dbReference type="EMBL" id="KAL3789143.1"/>
    </source>
</evidence>
<dbReference type="SUPFAM" id="SSF56112">
    <property type="entry name" value="Protein kinase-like (PK-like)"/>
    <property type="match status" value="1"/>
</dbReference>
<keyword evidence="3 6" id="KW-0547">Nucleotide-binding</keyword>
<feature type="region of interest" description="Disordered" evidence="7">
    <location>
        <begin position="486"/>
        <end position="529"/>
    </location>
</feature>
<keyword evidence="10" id="KW-1185">Reference proteome</keyword>
<comment type="caution">
    <text evidence="9">The sequence shown here is derived from an EMBL/GenBank/DDBJ whole genome shotgun (WGS) entry which is preliminary data.</text>
</comment>
<dbReference type="PANTHER" id="PTHR24349">
    <property type="entry name" value="SERINE/THREONINE-PROTEIN KINASE"/>
    <property type="match status" value="1"/>
</dbReference>
<evidence type="ECO:0000259" key="8">
    <source>
        <dbReference type="PROSITE" id="PS50011"/>
    </source>
</evidence>
<feature type="compositionally biased region" description="Pro residues" evidence="7">
    <location>
        <begin position="50"/>
        <end position="60"/>
    </location>
</feature>
<organism evidence="9 10">
    <name type="scientific">Cyclotella cryptica</name>
    <dbReference type="NCBI Taxonomy" id="29204"/>
    <lineage>
        <taxon>Eukaryota</taxon>
        <taxon>Sar</taxon>
        <taxon>Stramenopiles</taxon>
        <taxon>Ochrophyta</taxon>
        <taxon>Bacillariophyta</taxon>
        <taxon>Coscinodiscophyceae</taxon>
        <taxon>Thalassiosirophycidae</taxon>
        <taxon>Stephanodiscales</taxon>
        <taxon>Stephanodiscaceae</taxon>
        <taxon>Cyclotella</taxon>
    </lineage>
</organism>
<dbReference type="GO" id="GO:0004674">
    <property type="term" value="F:protein serine/threonine kinase activity"/>
    <property type="evidence" value="ECO:0007669"/>
    <property type="project" value="UniProtKB-KW"/>
</dbReference>
<dbReference type="Pfam" id="PF00069">
    <property type="entry name" value="Pkinase"/>
    <property type="match status" value="1"/>
</dbReference>
<gene>
    <name evidence="9" type="ORF">HJC23_012232</name>
</gene>
<evidence type="ECO:0000256" key="7">
    <source>
        <dbReference type="SAM" id="MobiDB-lite"/>
    </source>
</evidence>
<evidence type="ECO:0000256" key="6">
    <source>
        <dbReference type="PROSITE-ProRule" id="PRU10141"/>
    </source>
</evidence>
<dbReference type="PROSITE" id="PS50011">
    <property type="entry name" value="PROTEIN_KINASE_DOM"/>
    <property type="match status" value="1"/>
</dbReference>
<dbReference type="InterPro" id="IPR050205">
    <property type="entry name" value="CDPK_Ser/Thr_kinases"/>
</dbReference>
<dbReference type="InterPro" id="IPR000719">
    <property type="entry name" value="Prot_kinase_dom"/>
</dbReference>
<sequence length="1259" mass="139242">GLCCVNYLPGVPLSLFDQDDDAQLTADHFHDESPTTAIVMMTAAARGNPLPNPPAAPPPHPPRRAARRRPTPPRPSSSWAAAAAAARRPPRSAAPTSRTSTRTSCPNPTPPRVEGPIMASRTVSSRAGGGENERVRLFPEEFGECRRRGDYSNKDASYAGNGHRHNGYNNSGSSNNNSNNNNSINNNSNNSNNYSNSSNTYNNNNHSNNAMPTVEWGEEGTDTQDEGDDPDRVRRRTSLLDYNKIMGTFCIPTFKEDDEIAAASTPPNMPMPPLTSRRRVGGKGEFSKSAMGQGAATSEGGGNRFLSDRRMSDGRVVSSRTYQVAPSALEDATKGRERRKSSMGFDFEGGESSDEDNWMEDALLHGVTAANVGTSDSSGVGSGGVGEGRQRYYPAIRSILTAPSGELLSDSSDLAYSHPRLNALDASEKSQKSMGSAPPRMGGSGFQRRISHDLQPEASLKQIGSDGSRKMSLLELAQITAYKTSNSDGMRRRGDGSLSAEFVSSQVRRTGREGRGNSNNDADTRQRPKYTASLEAMDEMMTMEPRRRRTLSNMANEEYPLPPFVEEHFNNNSKNPSTLPPDALSNIPALPLVKTYKVIKRRHDEPAGLFLTKAKNGAVQQGEGWPCVRAAGKDRGIFVLSGKEEGRGGRCGRGGGAHGLRFVTTSVDGVKRGNPGTDGLVRVSALDPEGLFAKSHPLNRLRVGSIVMTVNGTPISNGRKALEMVMGSRQLVEVLHCDERVWREDWLWDALEEAEGLKKKSLQEVMSRLFRKEDNAKSAGEDGKSIRAAWNLEWNTERDEVTLNKQDVDWAFKLVFDDVAGTCHSQEVTEKMMPPTDEFDVSLFAQLVNDKQRTIMQVLQNMLSRAKFELQFGSTSLRRSLRASNVVGAEPQAAIDGRFRRKMSYDGLHMMLMNDGDEEDDEEMSNLVNDLLRVDDRDRRRKSQGQDELRDGRRGSTGHIEALAAANFTAKDLEAWYLENMGKGVSNDDKIHWYHARRKKMEEHQENKMFKSDSSNRSYASSMFSADMLEDYLDDLENFNDIHGGPPPSAENTGEDGSLTSSESSPPQSPRGDQNLRITKFTLRTEEKNPDEQNAYITGVFRDVASKYDVSDVVVGSGGFGEVRECNDKKTGKTYVVKTITKPPPDDTSKINLVRNEILLLHEAKHPNIVELKDLFEDSKYVHIVMEQCTGGDLFDRVVNDNPARIRHRAEAMKHEARTANAMRSIMQVIKYLHSKGIVHRDIKPEHFLLTTDKRKLNA</sequence>
<feature type="region of interest" description="Disordered" evidence="7">
    <location>
        <begin position="46"/>
        <end position="135"/>
    </location>
</feature>
<protein>
    <recommendedName>
        <fullName evidence="8">Protein kinase domain-containing protein</fullName>
    </recommendedName>
</protein>
<reference evidence="9 10" key="1">
    <citation type="journal article" date="2020" name="G3 (Bethesda)">
        <title>Improved Reference Genome for Cyclotella cryptica CCMP332, a Model for Cell Wall Morphogenesis, Salinity Adaptation, and Lipid Production in Diatoms (Bacillariophyta).</title>
        <authorList>
            <person name="Roberts W.R."/>
            <person name="Downey K.M."/>
            <person name="Ruck E.C."/>
            <person name="Traller J.C."/>
            <person name="Alverson A.J."/>
        </authorList>
    </citation>
    <scope>NUCLEOTIDE SEQUENCE [LARGE SCALE GENOMIC DNA]</scope>
    <source>
        <strain evidence="9 10">CCMP332</strain>
    </source>
</reference>
<feature type="region of interest" description="Disordered" evidence="7">
    <location>
        <begin position="425"/>
        <end position="447"/>
    </location>
</feature>
<dbReference type="InterPro" id="IPR017441">
    <property type="entry name" value="Protein_kinase_ATP_BS"/>
</dbReference>
<keyword evidence="5 6" id="KW-0067">ATP-binding</keyword>
<proteinExistence type="predicted"/>
<accession>A0ABD3PLX6</accession>
<feature type="binding site" evidence="6">
    <location>
        <position position="1138"/>
    </location>
    <ligand>
        <name>ATP</name>
        <dbReference type="ChEBI" id="CHEBI:30616"/>
    </ligand>
</feature>